<gene>
    <name evidence="4" type="primary">DAAM2_2</name>
    <name evidence="4" type="ORF">g.18145</name>
</gene>
<feature type="compositionally biased region" description="Polar residues" evidence="2">
    <location>
        <begin position="449"/>
        <end position="464"/>
    </location>
</feature>
<evidence type="ECO:0000259" key="3">
    <source>
        <dbReference type="PROSITE" id="PS51444"/>
    </source>
</evidence>
<evidence type="ECO:0000313" key="4">
    <source>
        <dbReference type="EMBL" id="JAT43438.1"/>
    </source>
</evidence>
<sequence length="535" mass="61298">GGPPPPPPPPGGPPPPPGPPPPLGAPLLPGGRYAPIANNRKMIPIASKKKLKVLQWDKINQLTINKTLWANLSDEEIFALLGGEDGAFKTIEELFAAKEPIIRKNKPEKKDEISVLDSKRAHSINLILGRYKQYTFEEIHQKIVEMDELFCTENLLNQLMQHTPTPDERGKLSVYKDGPEETLVNLARADRFFVEVMKIHRYQQRLKSMYFYVTFNEKFNDLDNSVVSVLNASIALKESKHFKELLSLILLLGNYMNGSGHKGGAFGFKISSINKLVDTKASENTSITLLHFLVSTIEERIPYITEFTEELKECGSACRVSQQEMTNEYRSMGTQLNELDIELKKNFTDVELEENDKFPTIMEDFVIKSKRKFEELKVKYTSMEVAYKDVVSYFGEDPNNTKPDEFFGMFKIFIASFEKARNDNKRQREHEMAAKKRKEEMENRRKNAHTNPNVRVTPTSQDSQDSLEEKHLMDNLLETLRDGRDLDTRSRKKRGEREKRVGRSMSIALKAESILNSLKEDEPPMPEMPKEIVTK</sequence>
<feature type="domain" description="FH2" evidence="3">
    <location>
        <begin position="41"/>
        <end position="443"/>
    </location>
</feature>
<feature type="compositionally biased region" description="Basic and acidic residues" evidence="2">
    <location>
        <begin position="467"/>
        <end position="501"/>
    </location>
</feature>
<dbReference type="AlphaFoldDB" id="A0A1D1XM25"/>
<comment type="similarity">
    <text evidence="1">Belongs to the formin-like family.</text>
</comment>
<feature type="region of interest" description="Disordered" evidence="2">
    <location>
        <begin position="421"/>
        <end position="535"/>
    </location>
</feature>
<dbReference type="Gene3D" id="1.20.58.2220">
    <property type="entry name" value="Formin, FH2 domain"/>
    <property type="match status" value="1"/>
</dbReference>
<dbReference type="PROSITE" id="PS51444">
    <property type="entry name" value="FH2"/>
    <property type="match status" value="1"/>
</dbReference>
<dbReference type="Pfam" id="PF02181">
    <property type="entry name" value="FH2"/>
    <property type="match status" value="1"/>
</dbReference>
<dbReference type="PANTHER" id="PTHR45725">
    <property type="entry name" value="FORMIN HOMOLOGY 2 FAMILY MEMBER"/>
    <property type="match status" value="1"/>
</dbReference>
<evidence type="ECO:0000256" key="2">
    <source>
        <dbReference type="SAM" id="MobiDB-lite"/>
    </source>
</evidence>
<evidence type="ECO:0000256" key="1">
    <source>
        <dbReference type="RuleBase" id="RU361260"/>
    </source>
</evidence>
<accession>A0A1D1XM25</accession>
<feature type="compositionally biased region" description="Basic and acidic residues" evidence="2">
    <location>
        <begin position="421"/>
        <end position="445"/>
    </location>
</feature>
<name>A0A1D1XM25_9ARAE</name>
<dbReference type="SUPFAM" id="SSF101447">
    <property type="entry name" value="Formin homology 2 domain (FH2 domain)"/>
    <property type="match status" value="1"/>
</dbReference>
<dbReference type="EMBL" id="GDJX01024498">
    <property type="protein sequence ID" value="JAT43438.1"/>
    <property type="molecule type" value="Transcribed_RNA"/>
</dbReference>
<dbReference type="Gene3D" id="6.10.30.50">
    <property type="match status" value="1"/>
</dbReference>
<feature type="region of interest" description="Disordered" evidence="2">
    <location>
        <begin position="1"/>
        <end position="27"/>
    </location>
</feature>
<dbReference type="Gene3D" id="1.20.58.630">
    <property type="match status" value="1"/>
</dbReference>
<organism evidence="4">
    <name type="scientific">Anthurium amnicola</name>
    <dbReference type="NCBI Taxonomy" id="1678845"/>
    <lineage>
        <taxon>Eukaryota</taxon>
        <taxon>Viridiplantae</taxon>
        <taxon>Streptophyta</taxon>
        <taxon>Embryophyta</taxon>
        <taxon>Tracheophyta</taxon>
        <taxon>Spermatophyta</taxon>
        <taxon>Magnoliopsida</taxon>
        <taxon>Liliopsida</taxon>
        <taxon>Araceae</taxon>
        <taxon>Pothoideae</taxon>
        <taxon>Potheae</taxon>
        <taxon>Anthurium</taxon>
    </lineage>
</organism>
<dbReference type="SMART" id="SM00498">
    <property type="entry name" value="FH2"/>
    <property type="match status" value="1"/>
</dbReference>
<dbReference type="InterPro" id="IPR042201">
    <property type="entry name" value="FH2_Formin_sf"/>
</dbReference>
<dbReference type="PANTHER" id="PTHR45725:SF1">
    <property type="entry name" value="DISHEVELLED ASSOCIATED ACTIVATOR OF MORPHOGENESIS, ISOFORM D"/>
    <property type="match status" value="1"/>
</dbReference>
<feature type="non-terminal residue" evidence="4">
    <location>
        <position position="1"/>
    </location>
</feature>
<dbReference type="InterPro" id="IPR051425">
    <property type="entry name" value="Formin_Homology"/>
</dbReference>
<feature type="compositionally biased region" description="Pro residues" evidence="2">
    <location>
        <begin position="1"/>
        <end position="24"/>
    </location>
</feature>
<dbReference type="InterPro" id="IPR015425">
    <property type="entry name" value="FH2_Formin"/>
</dbReference>
<protein>
    <recommendedName>
        <fullName evidence="1">Formin-like protein</fullName>
    </recommendedName>
</protein>
<proteinExistence type="inferred from homology"/>
<reference evidence="4" key="1">
    <citation type="submission" date="2015-07" db="EMBL/GenBank/DDBJ databases">
        <title>Transcriptome Assembly of Anthurium amnicola.</title>
        <authorList>
            <person name="Suzuki J."/>
        </authorList>
    </citation>
    <scope>NUCLEOTIDE SEQUENCE</scope>
</reference>
<feature type="compositionally biased region" description="Basic and acidic residues" evidence="2">
    <location>
        <begin position="518"/>
        <end position="535"/>
    </location>
</feature>